<dbReference type="Proteomes" id="UP000016922">
    <property type="component" value="Unassembled WGS sequence"/>
</dbReference>
<dbReference type="PROSITE" id="PS50089">
    <property type="entry name" value="ZF_RING_2"/>
    <property type="match status" value="1"/>
</dbReference>
<organism evidence="6 7">
    <name type="scientific">Glarea lozoyensis (strain ATCC 20868 / MF5171)</name>
    <dbReference type="NCBI Taxonomy" id="1116229"/>
    <lineage>
        <taxon>Eukaryota</taxon>
        <taxon>Fungi</taxon>
        <taxon>Dikarya</taxon>
        <taxon>Ascomycota</taxon>
        <taxon>Pezizomycotina</taxon>
        <taxon>Leotiomycetes</taxon>
        <taxon>Helotiales</taxon>
        <taxon>Helotiaceae</taxon>
        <taxon>Glarea</taxon>
    </lineage>
</organism>
<accession>S3CWD9</accession>
<dbReference type="Gene3D" id="3.30.40.10">
    <property type="entry name" value="Zinc/RING finger domain, C3HC4 (zinc finger)"/>
    <property type="match status" value="1"/>
</dbReference>
<evidence type="ECO:0000256" key="1">
    <source>
        <dbReference type="ARBA" id="ARBA00022723"/>
    </source>
</evidence>
<keyword evidence="2 4" id="KW-0863">Zinc-finger</keyword>
<feature type="domain" description="RING-type" evidence="5">
    <location>
        <begin position="24"/>
        <end position="67"/>
    </location>
</feature>
<dbReference type="GO" id="GO:0008270">
    <property type="term" value="F:zinc ion binding"/>
    <property type="evidence" value="ECO:0007669"/>
    <property type="project" value="UniProtKB-KW"/>
</dbReference>
<evidence type="ECO:0000256" key="2">
    <source>
        <dbReference type="ARBA" id="ARBA00022771"/>
    </source>
</evidence>
<proteinExistence type="predicted"/>
<dbReference type="SUPFAM" id="SSF57850">
    <property type="entry name" value="RING/U-box"/>
    <property type="match status" value="1"/>
</dbReference>
<dbReference type="RefSeq" id="XP_008084064.1">
    <property type="nucleotide sequence ID" value="XM_008085873.1"/>
</dbReference>
<dbReference type="SMART" id="SM00184">
    <property type="entry name" value="RING"/>
    <property type="match status" value="1"/>
</dbReference>
<evidence type="ECO:0000313" key="7">
    <source>
        <dbReference type="Proteomes" id="UP000016922"/>
    </source>
</evidence>
<dbReference type="InterPro" id="IPR017907">
    <property type="entry name" value="Znf_RING_CS"/>
</dbReference>
<dbReference type="InterPro" id="IPR001841">
    <property type="entry name" value="Znf_RING"/>
</dbReference>
<dbReference type="STRING" id="1116229.S3CWD9"/>
<dbReference type="AlphaFoldDB" id="S3CWD9"/>
<gene>
    <name evidence="6" type="ORF">GLAREA_01115</name>
</gene>
<dbReference type="OrthoDB" id="8062037at2759"/>
<dbReference type="GeneID" id="19460173"/>
<evidence type="ECO:0000259" key="5">
    <source>
        <dbReference type="PROSITE" id="PS50089"/>
    </source>
</evidence>
<keyword evidence="1" id="KW-0479">Metal-binding</keyword>
<evidence type="ECO:0000256" key="4">
    <source>
        <dbReference type="PROSITE-ProRule" id="PRU00175"/>
    </source>
</evidence>
<dbReference type="EMBL" id="KE145367">
    <property type="protein sequence ID" value="EPE29955.1"/>
    <property type="molecule type" value="Genomic_DNA"/>
</dbReference>
<dbReference type="Pfam" id="PF13920">
    <property type="entry name" value="zf-C3HC4_3"/>
    <property type="match status" value="1"/>
</dbReference>
<dbReference type="InterPro" id="IPR047126">
    <property type="entry name" value="RNF141-like"/>
</dbReference>
<reference evidence="6 7" key="1">
    <citation type="journal article" date="2013" name="BMC Genomics">
        <title>Genomics-driven discovery of the pneumocandin biosynthetic gene cluster in the fungus Glarea lozoyensis.</title>
        <authorList>
            <person name="Chen L."/>
            <person name="Yue Q."/>
            <person name="Zhang X."/>
            <person name="Xiang M."/>
            <person name="Wang C."/>
            <person name="Li S."/>
            <person name="Che Y."/>
            <person name="Ortiz-Lopez F.J."/>
            <person name="Bills G.F."/>
            <person name="Liu X."/>
            <person name="An Z."/>
        </authorList>
    </citation>
    <scope>NUCLEOTIDE SEQUENCE [LARGE SCALE GENOMIC DNA]</scope>
    <source>
        <strain evidence="7">ATCC 20868 / MF5171</strain>
    </source>
</reference>
<keyword evidence="7" id="KW-1185">Reference proteome</keyword>
<name>S3CWD9_GLAL2</name>
<evidence type="ECO:0000256" key="3">
    <source>
        <dbReference type="ARBA" id="ARBA00022833"/>
    </source>
</evidence>
<protein>
    <submittedName>
        <fullName evidence="6">RING/U-box</fullName>
    </submittedName>
</protein>
<dbReference type="PROSITE" id="PS00518">
    <property type="entry name" value="ZF_RING_1"/>
    <property type="match status" value="1"/>
</dbReference>
<sequence length="348" mass="39910">MTDSGSSSFSGSASLLRQDSLSDCPVCYTKIQYKTVVFPCEHTFCLECIMQWDLRDDQAKTTCPMCRTELVEARHSFDRNGGYISTPLNLTAAQRQALENSPRLFQGLYNSRVSSGPNPYLRQWSWTQHVHGTFFVMSEVSPVNIGHTQDTRIIQNKLQSETHSTIIHRRVVDKSFTNIGRINREYGFASDLTNLFLFEDAERYARPQLRDVSARVSNPAFPRLRPSSTWSAWMRPENPKELATRIRTTMRIDKTAGYAEDELPKTIQVTEIKDLEERRLPETIDGAAEWDLGPEIEPVQFPRVRAEIRELLRQIRQSIIRQRVALGGLPNGMTVDFDRTLSNIHLPF</sequence>
<dbReference type="KEGG" id="glz:GLAREA_01115"/>
<keyword evidence="3" id="KW-0862">Zinc</keyword>
<evidence type="ECO:0000313" key="6">
    <source>
        <dbReference type="EMBL" id="EPE29955.1"/>
    </source>
</evidence>
<dbReference type="PANTHER" id="PTHR12109">
    <property type="entry name" value="RING FINGER PROTEIN 141-RELATED"/>
    <property type="match status" value="1"/>
</dbReference>
<dbReference type="InterPro" id="IPR013083">
    <property type="entry name" value="Znf_RING/FYVE/PHD"/>
</dbReference>
<dbReference type="HOGENOM" id="CLU_797060_0_0_1"/>